<evidence type="ECO:0000313" key="3">
    <source>
        <dbReference type="Proteomes" id="UP001597182"/>
    </source>
</evidence>
<organism evidence="2 3">
    <name type="scientific">Pseudonocardia benzenivorans</name>
    <dbReference type="NCBI Taxonomy" id="228005"/>
    <lineage>
        <taxon>Bacteria</taxon>
        <taxon>Bacillati</taxon>
        <taxon>Actinomycetota</taxon>
        <taxon>Actinomycetes</taxon>
        <taxon>Pseudonocardiales</taxon>
        <taxon>Pseudonocardiaceae</taxon>
        <taxon>Pseudonocardia</taxon>
    </lineage>
</organism>
<name>A0ABW3VSJ2_9PSEU</name>
<keyword evidence="3" id="KW-1185">Reference proteome</keyword>
<protein>
    <submittedName>
        <fullName evidence="2">IniB N-terminal domain-containing protein</fullName>
    </submittedName>
</protein>
<dbReference type="Proteomes" id="UP001597182">
    <property type="component" value="Unassembled WGS sequence"/>
</dbReference>
<proteinExistence type="predicted"/>
<accession>A0ABW3VSJ2</accession>
<dbReference type="RefSeq" id="WP_379653425.1">
    <property type="nucleotide sequence ID" value="NZ_JBHTMB010000338.1"/>
</dbReference>
<evidence type="ECO:0000313" key="2">
    <source>
        <dbReference type="EMBL" id="MFD1238149.1"/>
    </source>
</evidence>
<gene>
    <name evidence="2" type="ORF">ACFQ34_33135</name>
</gene>
<dbReference type="NCBIfam" id="NF038175">
    <property type="entry name" value="IniB_NTERM"/>
    <property type="match status" value="1"/>
</dbReference>
<sequence length="290" mass="30382">MAESISLLDFLLRLINDDDLRQEFNADPEDTLEAYNLTDLSAQDVYDALVLAQDSHQASFDRNYDTGFHNTVPPVPAHAGYSGGGHHDGGHGHKEAVEYINKYITNNYVDDRDTIVDNSINQNIDNRGGIFNQDIDVDSVVASGDGAVAAGDDVRDNTIVSGDDNILAGGNVTQTGDVTAGDGGAISFGGNATGNYEDNDTTSTVTNFGDGAVAVNTAGAGGTATQTTTQAVDNSTTNTTTHTNSHNTDSGNISDSFQSDDDFTLGSYNDVASHNTDNSQANDNDGLDIG</sequence>
<feature type="region of interest" description="Disordered" evidence="1">
    <location>
        <begin position="223"/>
        <end position="290"/>
    </location>
</feature>
<feature type="compositionally biased region" description="Polar residues" evidence="1">
    <location>
        <begin position="266"/>
        <end position="283"/>
    </location>
</feature>
<feature type="compositionally biased region" description="Low complexity" evidence="1">
    <location>
        <begin position="223"/>
        <end position="249"/>
    </location>
</feature>
<comment type="caution">
    <text evidence="2">The sequence shown here is derived from an EMBL/GenBank/DDBJ whole genome shotgun (WGS) entry which is preliminary data.</text>
</comment>
<dbReference type="EMBL" id="JBHTMB010000338">
    <property type="protein sequence ID" value="MFD1238149.1"/>
    <property type="molecule type" value="Genomic_DNA"/>
</dbReference>
<evidence type="ECO:0000256" key="1">
    <source>
        <dbReference type="SAM" id="MobiDB-lite"/>
    </source>
</evidence>
<dbReference type="InterPro" id="IPR049709">
    <property type="entry name" value="IniB-like_N"/>
</dbReference>
<reference evidence="3" key="1">
    <citation type="journal article" date="2019" name="Int. J. Syst. Evol. Microbiol.">
        <title>The Global Catalogue of Microorganisms (GCM) 10K type strain sequencing project: providing services to taxonomists for standard genome sequencing and annotation.</title>
        <authorList>
            <consortium name="The Broad Institute Genomics Platform"/>
            <consortium name="The Broad Institute Genome Sequencing Center for Infectious Disease"/>
            <person name="Wu L."/>
            <person name="Ma J."/>
        </authorList>
    </citation>
    <scope>NUCLEOTIDE SEQUENCE [LARGE SCALE GENOMIC DNA]</scope>
    <source>
        <strain evidence="3">CCUG 49018</strain>
    </source>
</reference>